<evidence type="ECO:0000259" key="11">
    <source>
        <dbReference type="PROSITE" id="PS50011"/>
    </source>
</evidence>
<dbReference type="GO" id="GO:0043235">
    <property type="term" value="C:receptor complex"/>
    <property type="evidence" value="ECO:0007669"/>
    <property type="project" value="TreeGrafter"/>
</dbReference>
<dbReference type="GO" id="GO:0004714">
    <property type="term" value="F:transmembrane receptor protein tyrosine kinase activity"/>
    <property type="evidence" value="ECO:0007669"/>
    <property type="project" value="UniProtKB-EC"/>
</dbReference>
<evidence type="ECO:0000256" key="6">
    <source>
        <dbReference type="ARBA" id="ARBA00023137"/>
    </source>
</evidence>
<evidence type="ECO:0000256" key="5">
    <source>
        <dbReference type="ARBA" id="ARBA00022840"/>
    </source>
</evidence>
<dbReference type="InterPro" id="IPR001245">
    <property type="entry name" value="Ser-Thr/Tyr_kinase_cat_dom"/>
</dbReference>
<dbReference type="SMART" id="SM00219">
    <property type="entry name" value="TyrKc"/>
    <property type="match status" value="1"/>
</dbReference>
<dbReference type="InterPro" id="IPR011009">
    <property type="entry name" value="Kinase-like_dom_sf"/>
</dbReference>
<dbReference type="GO" id="GO:0007399">
    <property type="term" value="P:nervous system development"/>
    <property type="evidence" value="ECO:0007669"/>
    <property type="project" value="TreeGrafter"/>
</dbReference>
<keyword evidence="10" id="KW-0732">Signal</keyword>
<feature type="domain" description="Protein kinase" evidence="11">
    <location>
        <begin position="687"/>
        <end position="951"/>
    </location>
</feature>
<keyword evidence="6" id="KW-0829">Tyrosine-protein kinase</keyword>
<dbReference type="Gene3D" id="1.10.510.10">
    <property type="entry name" value="Transferase(Phosphotransferase) domain 1"/>
    <property type="match status" value="1"/>
</dbReference>
<dbReference type="InterPro" id="IPR017441">
    <property type="entry name" value="Protein_kinase_ATP_BS"/>
</dbReference>
<dbReference type="InterPro" id="IPR015943">
    <property type="entry name" value="WD40/YVTN_repeat-like_dom_sf"/>
</dbReference>
<dbReference type="WBParaSite" id="Pan_g2083.t2">
    <property type="protein sequence ID" value="Pan_g2083.t2"/>
    <property type="gene ID" value="Pan_g2083"/>
</dbReference>
<evidence type="ECO:0000256" key="10">
    <source>
        <dbReference type="SAM" id="SignalP"/>
    </source>
</evidence>
<evidence type="ECO:0000256" key="3">
    <source>
        <dbReference type="ARBA" id="ARBA00022741"/>
    </source>
</evidence>
<dbReference type="FunFam" id="1.10.510.10:FF:000554">
    <property type="entry name" value="Predicted protein"/>
    <property type="match status" value="1"/>
</dbReference>
<feature type="signal peptide" evidence="10">
    <location>
        <begin position="1"/>
        <end position="21"/>
    </location>
</feature>
<organism evidence="12 13">
    <name type="scientific">Panagrellus redivivus</name>
    <name type="common">Microworm</name>
    <dbReference type="NCBI Taxonomy" id="6233"/>
    <lineage>
        <taxon>Eukaryota</taxon>
        <taxon>Metazoa</taxon>
        <taxon>Ecdysozoa</taxon>
        <taxon>Nematoda</taxon>
        <taxon>Chromadorea</taxon>
        <taxon>Rhabditida</taxon>
        <taxon>Tylenchina</taxon>
        <taxon>Panagrolaimomorpha</taxon>
        <taxon>Panagrolaimoidea</taxon>
        <taxon>Panagrolaimidae</taxon>
        <taxon>Panagrellus</taxon>
    </lineage>
</organism>
<keyword evidence="9" id="KW-0812">Transmembrane</keyword>
<dbReference type="InterPro" id="IPR008266">
    <property type="entry name" value="Tyr_kinase_AS"/>
</dbReference>
<dbReference type="Gene3D" id="2.130.10.10">
    <property type="entry name" value="YVTN repeat-like/Quinoprotein amine dehydrogenase"/>
    <property type="match status" value="1"/>
</dbReference>
<accession>A0A7E4VH99</accession>
<keyword evidence="3 8" id="KW-0547">Nucleotide-binding</keyword>
<evidence type="ECO:0000256" key="4">
    <source>
        <dbReference type="ARBA" id="ARBA00022777"/>
    </source>
</evidence>
<dbReference type="Proteomes" id="UP000492821">
    <property type="component" value="Unassembled WGS sequence"/>
</dbReference>
<comment type="catalytic activity">
    <reaction evidence="7">
        <text>L-tyrosyl-[protein] + ATP = O-phospho-L-tyrosyl-[protein] + ADP + H(+)</text>
        <dbReference type="Rhea" id="RHEA:10596"/>
        <dbReference type="Rhea" id="RHEA-COMP:10136"/>
        <dbReference type="Rhea" id="RHEA-COMP:20101"/>
        <dbReference type="ChEBI" id="CHEBI:15378"/>
        <dbReference type="ChEBI" id="CHEBI:30616"/>
        <dbReference type="ChEBI" id="CHEBI:46858"/>
        <dbReference type="ChEBI" id="CHEBI:61978"/>
        <dbReference type="ChEBI" id="CHEBI:456216"/>
        <dbReference type="EC" id="2.7.10.1"/>
    </reaction>
</comment>
<evidence type="ECO:0000256" key="2">
    <source>
        <dbReference type="ARBA" id="ARBA00022679"/>
    </source>
</evidence>
<evidence type="ECO:0000313" key="12">
    <source>
        <dbReference type="Proteomes" id="UP000492821"/>
    </source>
</evidence>
<keyword evidence="4" id="KW-0418">Kinase</keyword>
<proteinExistence type="predicted"/>
<feature type="chain" id="PRO_5028946477" evidence="10">
    <location>
        <begin position="22"/>
        <end position="982"/>
    </location>
</feature>
<keyword evidence="9" id="KW-0472">Membrane</keyword>
<feature type="transmembrane region" description="Helical" evidence="9">
    <location>
        <begin position="623"/>
        <end position="648"/>
    </location>
</feature>
<dbReference type="GO" id="GO:0005524">
    <property type="term" value="F:ATP binding"/>
    <property type="evidence" value="ECO:0007669"/>
    <property type="project" value="UniProtKB-UniRule"/>
</dbReference>
<dbReference type="PRINTS" id="PR00109">
    <property type="entry name" value="TYRKINASE"/>
</dbReference>
<dbReference type="SUPFAM" id="SSF56112">
    <property type="entry name" value="Protein kinase-like (PK-like)"/>
    <property type="match status" value="1"/>
</dbReference>
<dbReference type="Pfam" id="PF07714">
    <property type="entry name" value="PK_Tyr_Ser-Thr"/>
    <property type="match status" value="1"/>
</dbReference>
<evidence type="ECO:0000313" key="13">
    <source>
        <dbReference type="WBParaSite" id="Pan_g2083.t2"/>
    </source>
</evidence>
<evidence type="ECO:0000256" key="1">
    <source>
        <dbReference type="ARBA" id="ARBA00004167"/>
    </source>
</evidence>
<evidence type="ECO:0000256" key="7">
    <source>
        <dbReference type="ARBA" id="ARBA00051243"/>
    </source>
</evidence>
<keyword evidence="9" id="KW-1133">Transmembrane helix</keyword>
<evidence type="ECO:0000256" key="8">
    <source>
        <dbReference type="PROSITE-ProRule" id="PRU10141"/>
    </source>
</evidence>
<dbReference type="AlphaFoldDB" id="A0A7E4VH99"/>
<feature type="binding site" evidence="8">
    <location>
        <position position="719"/>
    </location>
    <ligand>
        <name>ATP</name>
        <dbReference type="ChEBI" id="CHEBI:30616"/>
    </ligand>
</feature>
<dbReference type="PROSITE" id="PS00109">
    <property type="entry name" value="PROTEIN_KINASE_TYR"/>
    <property type="match status" value="1"/>
</dbReference>
<name>A0A7E4VH99_PANRE</name>
<dbReference type="GO" id="GO:0007169">
    <property type="term" value="P:cell surface receptor protein tyrosine kinase signaling pathway"/>
    <property type="evidence" value="ECO:0007669"/>
    <property type="project" value="TreeGrafter"/>
</dbReference>
<dbReference type="PANTHER" id="PTHR24416:SF564">
    <property type="entry name" value="MACROPHAGE-STIMULATING PROTEIN RECEPTOR"/>
    <property type="match status" value="1"/>
</dbReference>
<dbReference type="CDD" id="cd00192">
    <property type="entry name" value="PTKc"/>
    <property type="match status" value="1"/>
</dbReference>
<dbReference type="InterPro" id="IPR020635">
    <property type="entry name" value="Tyr_kinase_cat_dom"/>
</dbReference>
<dbReference type="PROSITE" id="PS00107">
    <property type="entry name" value="PROTEIN_KINASE_ATP"/>
    <property type="match status" value="1"/>
</dbReference>
<reference evidence="12" key="1">
    <citation type="journal article" date="2013" name="Genetics">
        <title>The draft genome and transcriptome of Panagrellus redivivus are shaped by the harsh demands of a free-living lifestyle.</title>
        <authorList>
            <person name="Srinivasan J."/>
            <person name="Dillman A.R."/>
            <person name="Macchietto M.G."/>
            <person name="Heikkinen L."/>
            <person name="Lakso M."/>
            <person name="Fracchia K.M."/>
            <person name="Antoshechkin I."/>
            <person name="Mortazavi A."/>
            <person name="Wong G."/>
            <person name="Sternberg P.W."/>
        </authorList>
    </citation>
    <scope>NUCLEOTIDE SEQUENCE [LARGE SCALE GENOMIC DNA]</scope>
    <source>
        <strain evidence="12">MT8872</strain>
    </source>
</reference>
<dbReference type="InterPro" id="IPR050122">
    <property type="entry name" value="RTK"/>
</dbReference>
<protein>
    <submittedName>
        <fullName evidence="13">Protein kinase domain-containing protein</fullName>
    </submittedName>
</protein>
<keyword evidence="5 8" id="KW-0067">ATP-binding</keyword>
<reference evidence="13" key="2">
    <citation type="submission" date="2020-10" db="UniProtKB">
        <authorList>
            <consortium name="WormBaseParasite"/>
        </authorList>
    </citation>
    <scope>IDENTIFICATION</scope>
</reference>
<sequence>MIFNGLTPIFLLLAVINVVAAIDVGNALLKFKDDSIRGIYLYGTNTLGVALDKEVYVGQLQNDDLVEIARIPLDELVYADASGDSPLLEFKLINESSALTCTAGGCSVCSLSTDSTPKCYGIPLSHGKLKSVSAALVNNDIVLRTANDNGGASIHYFLPGDENYEDSGRQSKDAPSNSEFEAVYGFSTRTHSYFIGSAKRLDFPILPFKRQFTRNNTDIRITRICNNDLTSNLASRIDLVLSCEGITYKRIDKTVTNKVTAALYLPESSKLLVAFQHGENSADENYVCSYNFTDLQSKFTKTWDECQSIAKPEATKIECKSQYKAYVDYPEKCFLFSWDNPSQQPYCSAYNEASEPNDRFDNCELHTTTSTVRLYGSLENFKPYDGELLFVEDHTQPIVAIRESPNEGTLYALRKDNHVIRLLIGKENTTNVLTSIPGKPGKHLLEVLPNSNKVLFVPARSETTLSTFSSSCEGIYKTCESIAWKDPLHCLFCANEDGSGTIVPDKMSCPNNVIYHKVCPPTILAATKTDIGEYHITGSNLDKFLGDPEVTVCDSQCNLTSTVAPTIIRCSTGTPRSDACVVKIKGSLDSEYKNITLSKLLQRYPDYETTAIPTSDKPKSNSFIWKVVFFVIALVGLLASICIIYICISRHGATRLTPKPGQLYQQVKSDIHLKPLPDQLNPNNLVVMYTQELGKGQSASVYKGSFKTSANRYEDVAVKIFNDRYAFMDAELIDELKVLRRVQHSNIVGFIGHTYIDRTLHIVTEYMAGGSLIQYIRDENNLLKYQHTFDYMDQILSAMVYLTEQQIVHRDLAARNCLLNHDYTVLKVSDFGLARSANFKGQYQVLHKETLLPIRWIAIEAFSHQNVTEKSDVWSFGVLVYELFTRGYEPYSPLDYHQIQDFLNSGQRLPCPETCPEPIYAVMLSCWDVEPAKRPTFKQLQKQIRDVVSFITNANKQLVDTEYERPRSQALTPNGSRSITVV</sequence>
<dbReference type="PROSITE" id="PS50011">
    <property type="entry name" value="PROTEIN_KINASE_DOM"/>
    <property type="match status" value="1"/>
</dbReference>
<dbReference type="SUPFAM" id="SSF101912">
    <property type="entry name" value="Sema domain"/>
    <property type="match status" value="1"/>
</dbReference>
<dbReference type="GO" id="GO:0016477">
    <property type="term" value="P:cell migration"/>
    <property type="evidence" value="ECO:0007669"/>
    <property type="project" value="TreeGrafter"/>
</dbReference>
<keyword evidence="12" id="KW-1185">Reference proteome</keyword>
<comment type="subcellular location">
    <subcellularLocation>
        <location evidence="1">Membrane</location>
        <topology evidence="1">Single-pass membrane protein</topology>
    </subcellularLocation>
</comment>
<dbReference type="GO" id="GO:0005886">
    <property type="term" value="C:plasma membrane"/>
    <property type="evidence" value="ECO:0007669"/>
    <property type="project" value="TreeGrafter"/>
</dbReference>
<keyword evidence="2" id="KW-0808">Transferase</keyword>
<evidence type="ECO:0000256" key="9">
    <source>
        <dbReference type="SAM" id="Phobius"/>
    </source>
</evidence>
<dbReference type="InterPro" id="IPR036352">
    <property type="entry name" value="Semap_dom_sf"/>
</dbReference>
<dbReference type="InterPro" id="IPR000719">
    <property type="entry name" value="Prot_kinase_dom"/>
</dbReference>
<dbReference type="PANTHER" id="PTHR24416">
    <property type="entry name" value="TYROSINE-PROTEIN KINASE RECEPTOR"/>
    <property type="match status" value="1"/>
</dbReference>